<accession>A0A076LU42</accession>
<dbReference type="Proteomes" id="UP000028681">
    <property type="component" value="Chromosome"/>
</dbReference>
<gene>
    <name evidence="1" type="ORF">ETEE_3805</name>
</gene>
<sequence>MHIPRYGRAWAIIVFLDSLENRDAIPLSALLPTPRGIAEPVGYKQRLHNAPQRRKSILFGGGSVFSASERSL</sequence>
<evidence type="ECO:0000313" key="2">
    <source>
        <dbReference type="Proteomes" id="UP000028681"/>
    </source>
</evidence>
<name>A0A076LU42_9GAMM</name>
<proteinExistence type="predicted"/>
<evidence type="ECO:0000313" key="1">
    <source>
        <dbReference type="EMBL" id="AIJ10217.1"/>
    </source>
</evidence>
<dbReference type="AlphaFoldDB" id="A0A076LU42"/>
<protein>
    <submittedName>
        <fullName evidence="1">Uncharacterized protein</fullName>
    </submittedName>
</protein>
<organism evidence="1 2">
    <name type="scientific">Edwardsiella anguillarum ET080813</name>
    <dbReference type="NCBI Taxonomy" id="667120"/>
    <lineage>
        <taxon>Bacteria</taxon>
        <taxon>Pseudomonadati</taxon>
        <taxon>Pseudomonadota</taxon>
        <taxon>Gammaproteobacteria</taxon>
        <taxon>Enterobacterales</taxon>
        <taxon>Hafniaceae</taxon>
        <taxon>Edwardsiella</taxon>
    </lineage>
</organism>
<dbReference type="KEGG" id="ete:ETEE_3805"/>
<reference evidence="1 2" key="1">
    <citation type="journal article" date="2012" name="PLoS ONE">
        <title>Edwardsiella comparative phylogenomics reveal the new intra/inter-species taxonomic relationships, virulence evolution and niche adaptation mechanisms.</title>
        <authorList>
            <person name="Yang M."/>
            <person name="Lv Y."/>
            <person name="Xiao J."/>
            <person name="Wu H."/>
            <person name="Zheng H."/>
            <person name="Liu Q."/>
            <person name="Zhang Y."/>
            <person name="Wang Q."/>
        </authorList>
    </citation>
    <scope>NUCLEOTIDE SEQUENCE [LARGE SCALE GENOMIC DNA]</scope>
    <source>
        <strain evidence="2">080813</strain>
    </source>
</reference>
<dbReference type="EMBL" id="CP006664">
    <property type="protein sequence ID" value="AIJ10217.1"/>
    <property type="molecule type" value="Genomic_DNA"/>
</dbReference>
<dbReference type="HOGENOM" id="CLU_2715966_0_0_6"/>